<keyword evidence="4 11" id="KW-0337">GPI-anchor biosynthesis</keyword>
<dbReference type="EC" id="2.4.1.-" evidence="11"/>
<keyword evidence="10 11" id="KW-0472">Membrane</keyword>
<feature type="transmembrane region" description="Helical" evidence="11">
    <location>
        <begin position="36"/>
        <end position="53"/>
    </location>
</feature>
<feature type="transmembrane region" description="Helical" evidence="11">
    <location>
        <begin position="389"/>
        <end position="409"/>
    </location>
</feature>
<dbReference type="STRING" id="2711.A0A067DZE4"/>
<evidence type="ECO:0000256" key="7">
    <source>
        <dbReference type="ARBA" id="ARBA00022692"/>
    </source>
</evidence>
<dbReference type="PANTHER" id="PTHR12886:SF0">
    <property type="entry name" value="GPI MANNOSYLTRANSFERASE 1"/>
    <property type="match status" value="1"/>
</dbReference>
<dbReference type="Proteomes" id="UP000027120">
    <property type="component" value="Unassembled WGS sequence"/>
</dbReference>
<dbReference type="GO" id="GO:0051751">
    <property type="term" value="F:alpha-1,4-mannosyltransferase activity"/>
    <property type="evidence" value="ECO:0007669"/>
    <property type="project" value="InterPro"/>
</dbReference>
<evidence type="ECO:0000256" key="11">
    <source>
        <dbReference type="RuleBase" id="RU365064"/>
    </source>
</evidence>
<evidence type="ECO:0000256" key="9">
    <source>
        <dbReference type="ARBA" id="ARBA00022989"/>
    </source>
</evidence>
<organism evidence="12 13">
    <name type="scientific">Citrus sinensis</name>
    <name type="common">Sweet orange</name>
    <name type="synonym">Citrus aurantium var. sinensis</name>
    <dbReference type="NCBI Taxonomy" id="2711"/>
    <lineage>
        <taxon>Eukaryota</taxon>
        <taxon>Viridiplantae</taxon>
        <taxon>Streptophyta</taxon>
        <taxon>Embryophyta</taxon>
        <taxon>Tracheophyta</taxon>
        <taxon>Spermatophyta</taxon>
        <taxon>Magnoliopsida</taxon>
        <taxon>eudicotyledons</taxon>
        <taxon>Gunneridae</taxon>
        <taxon>Pentapetalae</taxon>
        <taxon>rosids</taxon>
        <taxon>malvids</taxon>
        <taxon>Sapindales</taxon>
        <taxon>Rutaceae</taxon>
        <taxon>Aurantioideae</taxon>
        <taxon>Citrus</taxon>
    </lineage>
</organism>
<dbReference type="GO" id="GO:0000030">
    <property type="term" value="F:mannosyltransferase activity"/>
    <property type="evidence" value="ECO:0000318"/>
    <property type="project" value="GO_Central"/>
</dbReference>
<evidence type="ECO:0000313" key="12">
    <source>
        <dbReference type="EMBL" id="KDO44372.1"/>
    </source>
</evidence>
<dbReference type="GO" id="GO:0005789">
    <property type="term" value="C:endoplasmic reticulum membrane"/>
    <property type="evidence" value="ECO:0007669"/>
    <property type="project" value="UniProtKB-SubCell"/>
</dbReference>
<evidence type="ECO:0000313" key="13">
    <source>
        <dbReference type="Proteomes" id="UP000027120"/>
    </source>
</evidence>
<dbReference type="InterPro" id="IPR007704">
    <property type="entry name" value="PIG-M"/>
</dbReference>
<evidence type="ECO:0000256" key="8">
    <source>
        <dbReference type="ARBA" id="ARBA00022824"/>
    </source>
</evidence>
<feature type="transmembrane region" description="Helical" evidence="11">
    <location>
        <begin position="196"/>
        <end position="214"/>
    </location>
</feature>
<dbReference type="UniPathway" id="UPA00196"/>
<feature type="transmembrane region" description="Helical" evidence="11">
    <location>
        <begin position="416"/>
        <end position="438"/>
    </location>
</feature>
<dbReference type="eggNOG" id="KOG3893">
    <property type="taxonomic scope" value="Eukaryota"/>
</dbReference>
<dbReference type="SMR" id="A0A067DZE4"/>
<keyword evidence="6 11" id="KW-0808">Transferase</keyword>
<dbReference type="AlphaFoldDB" id="A0A067DZE4"/>
<feature type="transmembrane region" description="Helical" evidence="11">
    <location>
        <begin position="258"/>
        <end position="279"/>
    </location>
</feature>
<dbReference type="EMBL" id="KK785308">
    <property type="protein sequence ID" value="KDO44372.1"/>
    <property type="molecule type" value="Genomic_DNA"/>
</dbReference>
<sequence>MKKSHFCDAEPAPAFSNLPSVSLSQLAMISINIRSLLWLSAIFRVILIVYGEWQDSHMEVRYTDVDYLVFSDAASLMASGDSPYKRTTYRYSPLLAFFLIPNSIIHRSWGKFLFSASDLLVGVFIHSILKLRKVPEDLCMYSAVVWLFNPFTFTIGTRGNCEPIVCAMILWIIICLLKGNVLQAAFWYGLVVHFRIYPIIYVLPIILILDPLFFRSGLKPRLQNWSSRQDKTLRSSNKVTDQYDLWKALKTVFSKERVMFGLVSGAVFLSCTGLFFYLYGWEFLHEALLYHLTRTDPRHNFSIYFYHIYLHYEHEFLMVEKLISFLPQFIVQLVLIFRFAQDLPFCLFMQTVAFVAFNKVVTAQYFVWFFCLLPLILPWSNMKLKWEGLSCILVWIGAQLHWLMWGYLLEFKGKNVFLQLWLAGLLFLAANTFVLIMITCRHTYSPVFQRLGHPTLKNAEKNN</sequence>
<evidence type="ECO:0000256" key="10">
    <source>
        <dbReference type="ARBA" id="ARBA00023136"/>
    </source>
</evidence>
<accession>A0A067DZE4</accession>
<comment type="similarity">
    <text evidence="3 11">Belongs to the PIGM family.</text>
</comment>
<comment type="subcellular location">
    <subcellularLocation>
        <location evidence="1 11">Endoplasmic reticulum membrane</location>
        <topology evidence="1 11">Multi-pass membrane protein</topology>
    </subcellularLocation>
</comment>
<evidence type="ECO:0000256" key="1">
    <source>
        <dbReference type="ARBA" id="ARBA00004477"/>
    </source>
</evidence>
<evidence type="ECO:0000256" key="5">
    <source>
        <dbReference type="ARBA" id="ARBA00022676"/>
    </source>
</evidence>
<evidence type="ECO:0000256" key="3">
    <source>
        <dbReference type="ARBA" id="ARBA00011071"/>
    </source>
</evidence>
<comment type="function">
    <text evidence="11">Catalytic subunit of the glycosylphosphatidylinositol-mannosyltransferase I complex which catalyzes the transfer of the first mannose, via an alpha-1,4 bond from a dolichol-phosphate-mannose (Dol-P-Man) to the glucosaminyl acyl phosphatidylinositol (GlcN-(acyl)PI) intermediate to generate alpha-D-Man-(1-&gt;4)-alpha-D-GlcN-(1-&gt;6)-(1-radyl,2-acyl-sn-glycero-3-phospho)-2-acyl-inositol and participates in the sixth step of the glycosylphosphatidylinositol-anchor biosynthesis.</text>
</comment>
<feature type="transmembrane region" description="Helical" evidence="11">
    <location>
        <begin position="352"/>
        <end position="377"/>
    </location>
</feature>
<feature type="transmembrane region" description="Helical" evidence="11">
    <location>
        <begin position="164"/>
        <end position="190"/>
    </location>
</feature>
<evidence type="ECO:0000256" key="2">
    <source>
        <dbReference type="ARBA" id="ARBA00004687"/>
    </source>
</evidence>
<keyword evidence="13" id="KW-1185">Reference proteome</keyword>
<keyword evidence="5 11" id="KW-0328">Glycosyltransferase</keyword>
<proteinExistence type="inferred from homology"/>
<dbReference type="GO" id="GO:0006506">
    <property type="term" value="P:GPI anchor biosynthetic process"/>
    <property type="evidence" value="ECO:0000318"/>
    <property type="project" value="GO_Central"/>
</dbReference>
<evidence type="ECO:0000256" key="4">
    <source>
        <dbReference type="ARBA" id="ARBA00022502"/>
    </source>
</evidence>
<dbReference type="GO" id="GO:1990529">
    <property type="term" value="C:glycosylphosphatidylinositol-mannosyltransferase I complex"/>
    <property type="evidence" value="ECO:0000318"/>
    <property type="project" value="GO_Central"/>
</dbReference>
<dbReference type="Pfam" id="PF05007">
    <property type="entry name" value="Mannosyl_trans"/>
    <property type="match status" value="1"/>
</dbReference>
<name>A0A067DZE4_CITSI</name>
<gene>
    <name evidence="12" type="ORF">CISIN_1g012470mg</name>
</gene>
<keyword evidence="9 11" id="KW-1133">Transmembrane helix</keyword>
<protein>
    <recommendedName>
        <fullName evidence="11">GPI mannosyltransferase 1</fullName>
        <ecNumber evidence="11">2.4.1.-</ecNumber>
    </recommendedName>
    <alternativeName>
        <fullName evidence="11">GPI mannosyltransferase I</fullName>
    </alternativeName>
</protein>
<feature type="transmembrane region" description="Helical" evidence="11">
    <location>
        <begin position="322"/>
        <end position="340"/>
    </location>
</feature>
<keyword evidence="7 11" id="KW-0812">Transmembrane</keyword>
<dbReference type="GO" id="GO:0004376">
    <property type="term" value="F:GPI mannosyltransferase activity"/>
    <property type="evidence" value="ECO:0007669"/>
    <property type="project" value="InterPro"/>
</dbReference>
<evidence type="ECO:0000256" key="6">
    <source>
        <dbReference type="ARBA" id="ARBA00022679"/>
    </source>
</evidence>
<comment type="pathway">
    <text evidence="2 11">Glycolipid biosynthesis; glycosylphosphatidylinositol-anchor biosynthesis.</text>
</comment>
<dbReference type="PaxDb" id="2711-XP_006465783.1"/>
<reference evidence="12 13" key="1">
    <citation type="submission" date="2014-04" db="EMBL/GenBank/DDBJ databases">
        <authorList>
            <consortium name="International Citrus Genome Consortium"/>
            <person name="Gmitter F."/>
            <person name="Chen C."/>
            <person name="Farmerie W."/>
            <person name="Harkins T."/>
            <person name="Desany B."/>
            <person name="Mohiuddin M."/>
            <person name="Kodira C."/>
            <person name="Borodovsky M."/>
            <person name="Lomsadze A."/>
            <person name="Burns P."/>
            <person name="Jenkins J."/>
            <person name="Prochnik S."/>
            <person name="Shu S."/>
            <person name="Chapman J."/>
            <person name="Pitluck S."/>
            <person name="Schmutz J."/>
            <person name="Rokhsar D."/>
        </authorList>
    </citation>
    <scope>NUCLEOTIDE SEQUENCE</scope>
</reference>
<dbReference type="PANTHER" id="PTHR12886">
    <property type="entry name" value="PIG-M MANNOSYLTRANSFERASE"/>
    <property type="match status" value="1"/>
</dbReference>
<keyword evidence="8 11" id="KW-0256">Endoplasmic reticulum</keyword>